<feature type="domain" description="Cation efflux protein transmembrane" evidence="7">
    <location>
        <begin position="197"/>
        <end position="381"/>
    </location>
</feature>
<accession>A0A8J4VB21</accession>
<sequence length="469" mass="52398">LVRNEDDYHMKQMREGYTEIETMIETGCDPGNPAEVMEPFSDAPPFPTTFVAQVELVAQAELVATPTNAKVMESSSDAPPFQITLVAQVEPAAQAEPVATPTNAKVMEPFSDAPPFPTTPVAQVELVAQAEPVATPTNAKVMEPSSDAPPSQTTPIAPIELADQAELAAQAEPVATPTNAKDEKKHGERMAIRVTNIANIVLFALKVSASIESKSLSIIASILDPFFDLLWGFILWLTSHAMQNPNPHKYPIGKERMQPVGMIVFGSFGLQLLFLAAKQFITKSKPEKDPQKEKWMIGVMTFVTMVQFMLAFYCRRFENKIVRAYAEHHSSNVITNLISLAAAVLAIRYYWWIDPTGAIIILLFTMYSWTKMFFENLFALIGRTAPPKILENIKCLISNHHENIMQTGRVRAYTFCCDQYFVEVHIVLPQDMVLSKAHDIGETLQVKLEQLDEIKMAFVHLDYKPEHMV</sequence>
<evidence type="ECO:0000313" key="9">
    <source>
        <dbReference type="EMBL" id="KAF3951312.1"/>
    </source>
</evidence>
<dbReference type="NCBIfam" id="TIGR01297">
    <property type="entry name" value="CDF"/>
    <property type="match status" value="1"/>
</dbReference>
<feature type="domain" description="Cation efflux protein cytoplasmic" evidence="8">
    <location>
        <begin position="386"/>
        <end position="462"/>
    </location>
</feature>
<feature type="transmembrane region" description="Helical" evidence="6">
    <location>
        <begin position="190"/>
        <end position="209"/>
    </location>
</feature>
<evidence type="ECO:0000256" key="6">
    <source>
        <dbReference type="SAM" id="Phobius"/>
    </source>
</evidence>
<dbReference type="InterPro" id="IPR027470">
    <property type="entry name" value="Cation_efflux_CTD"/>
</dbReference>
<name>A0A8J4VB21_9ROSI</name>
<dbReference type="Proteomes" id="UP000737018">
    <property type="component" value="Unassembled WGS sequence"/>
</dbReference>
<evidence type="ECO:0000256" key="1">
    <source>
        <dbReference type="ARBA" id="ARBA00004141"/>
    </source>
</evidence>
<dbReference type="InterPro" id="IPR058533">
    <property type="entry name" value="Cation_efflux_TM"/>
</dbReference>
<keyword evidence="5 6" id="KW-0472">Membrane</keyword>
<dbReference type="GO" id="GO:0016020">
    <property type="term" value="C:membrane"/>
    <property type="evidence" value="ECO:0007669"/>
    <property type="project" value="UniProtKB-SubCell"/>
</dbReference>
<dbReference type="EMBL" id="JRKL02005007">
    <property type="protein sequence ID" value="KAF3951312.1"/>
    <property type="molecule type" value="Genomic_DNA"/>
</dbReference>
<keyword evidence="3 6" id="KW-0812">Transmembrane</keyword>
<dbReference type="GO" id="GO:0008324">
    <property type="term" value="F:monoatomic cation transmembrane transporter activity"/>
    <property type="evidence" value="ECO:0007669"/>
    <property type="project" value="InterPro"/>
</dbReference>
<feature type="transmembrane region" description="Helical" evidence="6">
    <location>
        <begin position="215"/>
        <end position="238"/>
    </location>
</feature>
<proteinExistence type="predicted"/>
<dbReference type="OrthoDB" id="78296at2759"/>
<evidence type="ECO:0000256" key="4">
    <source>
        <dbReference type="ARBA" id="ARBA00022989"/>
    </source>
</evidence>
<feature type="transmembrane region" description="Helical" evidence="6">
    <location>
        <begin position="295"/>
        <end position="313"/>
    </location>
</feature>
<dbReference type="PANTHER" id="PTHR43840">
    <property type="entry name" value="MITOCHONDRIAL METAL TRANSPORTER 1-RELATED"/>
    <property type="match status" value="1"/>
</dbReference>
<feature type="transmembrane region" description="Helical" evidence="6">
    <location>
        <begin position="259"/>
        <end position="275"/>
    </location>
</feature>
<dbReference type="Gene3D" id="3.30.70.1350">
    <property type="entry name" value="Cation efflux protein, cytoplasmic domain"/>
    <property type="match status" value="1"/>
</dbReference>
<dbReference type="Gene3D" id="1.20.1510.10">
    <property type="entry name" value="Cation efflux protein transmembrane domain"/>
    <property type="match status" value="1"/>
</dbReference>
<comment type="caution">
    <text evidence="9">The sequence shown here is derived from an EMBL/GenBank/DDBJ whole genome shotgun (WGS) entry which is preliminary data.</text>
</comment>
<evidence type="ECO:0008006" key="11">
    <source>
        <dbReference type="Google" id="ProtNLM"/>
    </source>
</evidence>
<dbReference type="AlphaFoldDB" id="A0A8J4VB21"/>
<keyword evidence="10" id="KW-1185">Reference proteome</keyword>
<feature type="transmembrane region" description="Helical" evidence="6">
    <location>
        <begin position="333"/>
        <end position="351"/>
    </location>
</feature>
<keyword evidence="2" id="KW-0813">Transport</keyword>
<evidence type="ECO:0000256" key="5">
    <source>
        <dbReference type="ARBA" id="ARBA00023136"/>
    </source>
</evidence>
<evidence type="ECO:0000256" key="3">
    <source>
        <dbReference type="ARBA" id="ARBA00022692"/>
    </source>
</evidence>
<organism evidence="9 10">
    <name type="scientific">Castanea mollissima</name>
    <name type="common">Chinese chestnut</name>
    <dbReference type="NCBI Taxonomy" id="60419"/>
    <lineage>
        <taxon>Eukaryota</taxon>
        <taxon>Viridiplantae</taxon>
        <taxon>Streptophyta</taxon>
        <taxon>Embryophyta</taxon>
        <taxon>Tracheophyta</taxon>
        <taxon>Spermatophyta</taxon>
        <taxon>Magnoliopsida</taxon>
        <taxon>eudicotyledons</taxon>
        <taxon>Gunneridae</taxon>
        <taxon>Pentapetalae</taxon>
        <taxon>rosids</taxon>
        <taxon>fabids</taxon>
        <taxon>Fagales</taxon>
        <taxon>Fagaceae</taxon>
        <taxon>Castanea</taxon>
    </lineage>
</organism>
<feature type="transmembrane region" description="Helical" evidence="6">
    <location>
        <begin position="357"/>
        <end position="374"/>
    </location>
</feature>
<dbReference type="SUPFAM" id="SSF161111">
    <property type="entry name" value="Cation efflux protein transmembrane domain-like"/>
    <property type="match status" value="1"/>
</dbReference>
<evidence type="ECO:0000259" key="7">
    <source>
        <dbReference type="Pfam" id="PF01545"/>
    </source>
</evidence>
<evidence type="ECO:0000259" key="8">
    <source>
        <dbReference type="Pfam" id="PF16916"/>
    </source>
</evidence>
<gene>
    <name evidence="9" type="ORF">CMV_023023</name>
</gene>
<dbReference type="PANTHER" id="PTHR43840:SF2">
    <property type="entry name" value="METAL TOLERANCE PROTEIN 9"/>
    <property type="match status" value="1"/>
</dbReference>
<evidence type="ECO:0000256" key="2">
    <source>
        <dbReference type="ARBA" id="ARBA00022448"/>
    </source>
</evidence>
<dbReference type="InterPro" id="IPR002524">
    <property type="entry name" value="Cation_efflux"/>
</dbReference>
<keyword evidence="4 6" id="KW-1133">Transmembrane helix</keyword>
<dbReference type="Pfam" id="PF01545">
    <property type="entry name" value="Cation_efflux"/>
    <property type="match status" value="1"/>
</dbReference>
<dbReference type="InterPro" id="IPR036837">
    <property type="entry name" value="Cation_efflux_CTD_sf"/>
</dbReference>
<dbReference type="InterPro" id="IPR050291">
    <property type="entry name" value="CDF_Transporter"/>
</dbReference>
<comment type="subcellular location">
    <subcellularLocation>
        <location evidence="1">Membrane</location>
        <topology evidence="1">Multi-pass membrane protein</topology>
    </subcellularLocation>
</comment>
<protein>
    <recommendedName>
        <fullName evidence="11">Cation efflux protein cytoplasmic domain-containing protein</fullName>
    </recommendedName>
</protein>
<evidence type="ECO:0000313" key="10">
    <source>
        <dbReference type="Proteomes" id="UP000737018"/>
    </source>
</evidence>
<dbReference type="SUPFAM" id="SSF160240">
    <property type="entry name" value="Cation efflux protein cytoplasmic domain-like"/>
    <property type="match status" value="1"/>
</dbReference>
<reference evidence="9" key="1">
    <citation type="submission" date="2020-03" db="EMBL/GenBank/DDBJ databases">
        <title>Castanea mollissima Vanexum genome sequencing.</title>
        <authorList>
            <person name="Staton M."/>
        </authorList>
    </citation>
    <scope>NUCLEOTIDE SEQUENCE</scope>
    <source>
        <tissue evidence="9">Leaf</tissue>
    </source>
</reference>
<feature type="non-terminal residue" evidence="9">
    <location>
        <position position="1"/>
    </location>
</feature>
<dbReference type="Pfam" id="PF16916">
    <property type="entry name" value="ZT_dimer"/>
    <property type="match status" value="1"/>
</dbReference>
<dbReference type="InterPro" id="IPR027469">
    <property type="entry name" value="Cation_efflux_TMD_sf"/>
</dbReference>